<dbReference type="Proteomes" id="UP001203945">
    <property type="component" value="Unassembled WGS sequence"/>
</dbReference>
<evidence type="ECO:0000313" key="2">
    <source>
        <dbReference type="Proteomes" id="UP001203945"/>
    </source>
</evidence>
<dbReference type="InterPro" id="IPR036108">
    <property type="entry name" value="4pyrrol_syn_uPrphyn_synt_sf"/>
</dbReference>
<dbReference type="SUPFAM" id="SSF69618">
    <property type="entry name" value="HemD-like"/>
    <property type="match status" value="1"/>
</dbReference>
<gene>
    <name evidence="1" type="ORF">MLD63_13030</name>
</gene>
<proteinExistence type="predicted"/>
<protein>
    <submittedName>
        <fullName evidence="1">Uroporphyrinogen-III synthase</fullName>
    </submittedName>
</protein>
<dbReference type="EMBL" id="JAKZEU010000004">
    <property type="protein sequence ID" value="MCQ0971345.1"/>
    <property type="molecule type" value="Genomic_DNA"/>
</dbReference>
<reference evidence="1 2" key="1">
    <citation type="submission" date="2022-03" db="EMBL/GenBank/DDBJ databases">
        <authorList>
            <person name="He Y."/>
        </authorList>
    </citation>
    <scope>NUCLEOTIDE SEQUENCE [LARGE SCALE GENOMIC DNA]</scope>
    <source>
        <strain evidence="1 2">TK19116</strain>
    </source>
</reference>
<name>A0ABT1MSQ2_9RHOB</name>
<comment type="caution">
    <text evidence="1">The sequence shown here is derived from an EMBL/GenBank/DDBJ whole genome shotgun (WGS) entry which is preliminary data.</text>
</comment>
<sequence>MVLTSVHAVPASLPSRGRPAYCVGPATAKAARDAGFRVIEGSGDLAGLKPLIAVSGLDLIHPHGRHVAGDSGVPGIVVYDQLEVPLNEAAQALLAGRTPVILPLFSPRAARLVAAEIGDAPAPLSVVALSEAVAQSWRSVAGDRGSMTIAAAPTAAATLDAIRPLLSGNIPDRDGLNRT</sequence>
<accession>A0ABT1MSQ2</accession>
<organism evidence="1 2">
    <name type="scientific">Paracoccus albicereus</name>
    <dbReference type="NCBI Taxonomy" id="2922394"/>
    <lineage>
        <taxon>Bacteria</taxon>
        <taxon>Pseudomonadati</taxon>
        <taxon>Pseudomonadota</taxon>
        <taxon>Alphaproteobacteria</taxon>
        <taxon>Rhodobacterales</taxon>
        <taxon>Paracoccaceae</taxon>
        <taxon>Paracoccus</taxon>
    </lineage>
</organism>
<keyword evidence="2" id="KW-1185">Reference proteome</keyword>
<evidence type="ECO:0000313" key="1">
    <source>
        <dbReference type="EMBL" id="MCQ0971345.1"/>
    </source>
</evidence>